<dbReference type="Pfam" id="PF07176">
    <property type="entry name" value="DUF1400"/>
    <property type="match status" value="1"/>
</dbReference>
<reference evidence="5 6" key="2">
    <citation type="submission" date="2013-09" db="EMBL/GenBank/DDBJ databases">
        <title>Whole genome comparison of six Crocosphaera watsonii strains with differing phenotypes.</title>
        <authorList>
            <person name="Bench S.R."/>
            <person name="Heller P."/>
            <person name="Frank I."/>
            <person name="Arciniega M."/>
            <person name="Shilova I.N."/>
            <person name="Zehr J.P."/>
        </authorList>
    </citation>
    <scope>NUCLEOTIDE SEQUENCE [LARGE SCALE GENOMIC DNA]</scope>
    <source>
        <strain evidence="5 6">WH 0005</strain>
    </source>
</reference>
<dbReference type="PANTHER" id="PTHR10272:SF13">
    <property type="entry name" value="POLY(ETHYLENE TEREPHTHALATE) HYDROLASE"/>
    <property type="match status" value="1"/>
</dbReference>
<dbReference type="AlphaFoldDB" id="T2IZ75"/>
<protein>
    <submittedName>
        <fullName evidence="5">Probable lipoprotein signal peptide</fullName>
    </submittedName>
</protein>
<evidence type="ECO:0000313" key="6">
    <source>
        <dbReference type="Proteomes" id="UP000017981"/>
    </source>
</evidence>
<dbReference type="InterPro" id="IPR029058">
    <property type="entry name" value="AB_hydrolase_fold"/>
</dbReference>
<dbReference type="PANTHER" id="PTHR10272">
    <property type="entry name" value="PLATELET-ACTIVATING FACTOR ACETYLHYDROLASE"/>
    <property type="match status" value="1"/>
</dbReference>
<proteinExistence type="predicted"/>
<dbReference type="InterPro" id="IPR010802">
    <property type="entry name" value="DUF1400"/>
</dbReference>
<dbReference type="Pfam" id="PF03403">
    <property type="entry name" value="PAF-AH_p_II"/>
    <property type="match status" value="1"/>
</dbReference>
<dbReference type="EMBL" id="CAQL01000995">
    <property type="protein sequence ID" value="CCQ58313.1"/>
    <property type="molecule type" value="Genomic_DNA"/>
</dbReference>
<keyword evidence="2" id="KW-0442">Lipid degradation</keyword>
<evidence type="ECO:0000313" key="5">
    <source>
        <dbReference type="EMBL" id="CCQ58313.1"/>
    </source>
</evidence>
<keyword evidence="3" id="KW-0443">Lipid metabolism</keyword>
<keyword evidence="1" id="KW-0378">Hydrolase</keyword>
<feature type="domain" description="DUF1400" evidence="4">
    <location>
        <begin position="32"/>
        <end position="160"/>
    </location>
</feature>
<dbReference type="Proteomes" id="UP000017981">
    <property type="component" value="Unassembled WGS sequence"/>
</dbReference>
<name>T2IZ75_CROWT</name>
<dbReference type="RefSeq" id="WP_021833834.1">
    <property type="nucleotide sequence ID" value="NZ_CAQL01000995.1"/>
</dbReference>
<comment type="caution">
    <text evidence="5">The sequence shown here is derived from an EMBL/GenBank/DDBJ whole genome shotgun (WGS) entry which is preliminary data.</text>
</comment>
<accession>T2IZ75</accession>
<gene>
    <name evidence="5" type="ORF">CWATWH0005_3031</name>
</gene>
<dbReference type="Gene3D" id="3.40.50.1820">
    <property type="entry name" value="alpha/beta hydrolase"/>
    <property type="match status" value="1"/>
</dbReference>
<evidence type="ECO:0000259" key="4">
    <source>
        <dbReference type="Pfam" id="PF07176"/>
    </source>
</evidence>
<evidence type="ECO:0000256" key="3">
    <source>
        <dbReference type="ARBA" id="ARBA00023098"/>
    </source>
</evidence>
<sequence length="563" mass="63331">MKSFSLNSLFRPLTSVVLGTITSLTLSLPSYAAQKVYFVFDSIGVSIPVSDLENYAETGELSQQLDRYFSLAGASEEDRNAFREALSTPAPIKDPVRFSRLLNTDEGERILNYFGKVINIQGGRNGKFLIRGALVQAALDDEGLTLINFLNKLSTNVQIDLKKAIRLARQVELVVDGTYLFIEKVTELAAKEAEKTKQLDFSQLTDPRQKGNFTVKKQTWNVTDEKRKRNFYIDVYQPQTLANESVPVIVISHGLSSRPEDFGKWARHLASYGYVVALPQHPGSDTKQTEDFLEGFSRQIFIQNEFIDRPLDISYTIDELERRNDSLFSGKLDLKNVGIAGHSFGGYTMLAIAGATPDFEALEQNCNLDIGDLNTALLLQCRALKLEQKEYDFKDDRVKAMFVVNPVNSGIFSTKSLAKIDIPVFIGAGSYDPATPFIFEQVTSYPRLKVPRKYLQLQEGQAHVDFSQLDAGITDMLETTIDLTLPSPQLLDGYTHSMMLSFFEVYIRNNGQYKSFLTSSYAQYLSQGQNFKTHLITEDSSDELNQSIDDFIRDNNIVVPTKK</sequence>
<dbReference type="GO" id="GO:0003847">
    <property type="term" value="F:1-alkyl-2-acetylglycerophosphocholine esterase activity"/>
    <property type="evidence" value="ECO:0007669"/>
    <property type="project" value="TreeGrafter"/>
</dbReference>
<evidence type="ECO:0000256" key="2">
    <source>
        <dbReference type="ARBA" id="ARBA00022963"/>
    </source>
</evidence>
<reference evidence="5 6" key="1">
    <citation type="submission" date="2013-01" db="EMBL/GenBank/DDBJ databases">
        <authorList>
            <person name="Bench S."/>
        </authorList>
    </citation>
    <scope>NUCLEOTIDE SEQUENCE [LARGE SCALE GENOMIC DNA]</scope>
    <source>
        <strain evidence="5 6">WH 0005</strain>
    </source>
</reference>
<organism evidence="5 6">
    <name type="scientific">Crocosphaera watsonii WH 0005</name>
    <dbReference type="NCBI Taxonomy" id="423472"/>
    <lineage>
        <taxon>Bacteria</taxon>
        <taxon>Bacillati</taxon>
        <taxon>Cyanobacteriota</taxon>
        <taxon>Cyanophyceae</taxon>
        <taxon>Oscillatoriophycideae</taxon>
        <taxon>Chroococcales</taxon>
        <taxon>Aphanothecaceae</taxon>
        <taxon>Crocosphaera</taxon>
    </lineage>
</organism>
<dbReference type="SUPFAM" id="SSF53474">
    <property type="entry name" value="alpha/beta-Hydrolases"/>
    <property type="match status" value="1"/>
</dbReference>
<keyword evidence="5" id="KW-0449">Lipoprotein</keyword>
<dbReference type="GO" id="GO:0016042">
    <property type="term" value="P:lipid catabolic process"/>
    <property type="evidence" value="ECO:0007669"/>
    <property type="project" value="UniProtKB-KW"/>
</dbReference>
<evidence type="ECO:0000256" key="1">
    <source>
        <dbReference type="ARBA" id="ARBA00022801"/>
    </source>
</evidence>